<proteinExistence type="predicted"/>
<dbReference type="AlphaFoldDB" id="A0A0F9TPJ2"/>
<name>A0A0F9TPJ2_9ZZZZ</name>
<sequence length="692" mass="79062">MGDRDPFGEGVQESAVEGEPSPFDKVLLDVPARLSIDAQRIPYKNVQGNIKFITLDEPSKYHQIIFSACAASIQSDWFSGISNRSRPSYLDSVRKLFDWINDSGRRTSDKTRYTVLKDYESFRMNDLGNKRSPLEFLNSVLQQGQSCYELNRSDYEYLRILLSLSRPAQHAEISTYSLSNWFDLPWLRSVIGEQTYLQLESPRLLFKSFRVTIATTLMWLLDKSARWKRSSVIEFCPSYTDWQYDWNRLVLERDGIFNDAGKAVDEFSELLLLDLIKPSQRVSLEKRLAYSGTRNLPRKFTVDEERFLPWQVPVFFHPAYQTGHSPLEELLCAWLVACEAIQASDIPKLKVSNYARESNSLGRMIAMECNYYKGRAGAFRQPAILMGNDLWTRALDHFMAGLPSSSLLFKTRVDRGVPMAAGALRHNATSLLCNIWRLPTFKQRLRANLKRAGATPLFVRTMLALEEGSESVTSFRKKTGKKIEDYRASVARPLPERLFALTHIKTTAVHAESDAYRESDLINHHSHSALTEKTSYMTDSNKEWVNQSGRITRLVLHDLQHVVFQPSVEAISNAVNDLHLQTRILEATQTDDVVTHSLSGSVTEANSEDTVVVSDTTDTALYFLHYLAQAEVMLPKLLHVRPDWVERTLIVQVEWMTRTLNRMRASAAAKKVYAEVADQLPPLFEHLLETTE</sequence>
<comment type="caution">
    <text evidence="2">The sequence shown here is derived from an EMBL/GenBank/DDBJ whole genome shotgun (WGS) entry which is preliminary data.</text>
</comment>
<reference evidence="2" key="1">
    <citation type="journal article" date="2015" name="Nature">
        <title>Complex archaea that bridge the gap between prokaryotes and eukaryotes.</title>
        <authorList>
            <person name="Spang A."/>
            <person name="Saw J.H."/>
            <person name="Jorgensen S.L."/>
            <person name="Zaremba-Niedzwiedzka K."/>
            <person name="Martijn J."/>
            <person name="Lind A.E."/>
            <person name="van Eijk R."/>
            <person name="Schleper C."/>
            <person name="Guy L."/>
            <person name="Ettema T.J."/>
        </authorList>
    </citation>
    <scope>NUCLEOTIDE SEQUENCE</scope>
</reference>
<protein>
    <submittedName>
        <fullName evidence="2">Uncharacterized protein</fullName>
    </submittedName>
</protein>
<feature type="region of interest" description="Disordered" evidence="1">
    <location>
        <begin position="1"/>
        <end position="22"/>
    </location>
</feature>
<accession>A0A0F9TPJ2</accession>
<dbReference type="EMBL" id="LAZR01000218">
    <property type="protein sequence ID" value="KKN81249.1"/>
    <property type="molecule type" value="Genomic_DNA"/>
</dbReference>
<evidence type="ECO:0000256" key="1">
    <source>
        <dbReference type="SAM" id="MobiDB-lite"/>
    </source>
</evidence>
<evidence type="ECO:0000313" key="2">
    <source>
        <dbReference type="EMBL" id="KKN81249.1"/>
    </source>
</evidence>
<gene>
    <name evidence="2" type="ORF">LCGC14_0322030</name>
</gene>
<organism evidence="2">
    <name type="scientific">marine sediment metagenome</name>
    <dbReference type="NCBI Taxonomy" id="412755"/>
    <lineage>
        <taxon>unclassified sequences</taxon>
        <taxon>metagenomes</taxon>
        <taxon>ecological metagenomes</taxon>
    </lineage>
</organism>